<keyword evidence="1 3" id="KW-0689">Ribosomal protein</keyword>
<evidence type="ECO:0000313" key="4">
    <source>
        <dbReference type="Proteomes" id="UP000236248"/>
    </source>
</evidence>
<dbReference type="Gene3D" id="3.30.1330.30">
    <property type="match status" value="1"/>
</dbReference>
<name>A0A2K5ASR4_9ARCH</name>
<dbReference type="GeneID" id="41595482"/>
<evidence type="ECO:0000259" key="2">
    <source>
        <dbReference type="Pfam" id="PF01248"/>
    </source>
</evidence>
<dbReference type="EMBL" id="LT981265">
    <property type="protein sequence ID" value="SPC34659.1"/>
    <property type="molecule type" value="Genomic_DNA"/>
</dbReference>
<evidence type="ECO:0000256" key="1">
    <source>
        <dbReference type="ARBA" id="ARBA00022980"/>
    </source>
</evidence>
<sequence length="104" mass="11504">MSKLIAKIVRNAMASNSCRIGSREVLKDINNAKLIICSRSVSRDVVERLRSNGNSSAYIYNIDKNSMELGRLCGKPFRISIISVMDVSKEDLDALIAEANTQGR</sequence>
<gene>
    <name evidence="3" type="primary">rpl30e</name>
    <name evidence="3" type="ORF">NCAV_1493</name>
</gene>
<reference evidence="4" key="1">
    <citation type="submission" date="2018-01" db="EMBL/GenBank/DDBJ databases">
        <authorList>
            <person name="Kerou L M."/>
        </authorList>
    </citation>
    <scope>NUCLEOTIDE SEQUENCE [LARGE SCALE GENOMIC DNA]</scope>
    <source>
        <strain evidence="4">SCU2</strain>
    </source>
</reference>
<dbReference type="RefSeq" id="WP_103286727.1">
    <property type="nucleotide sequence ID" value="NZ_LT981265.1"/>
</dbReference>
<dbReference type="InterPro" id="IPR029064">
    <property type="entry name" value="Ribosomal_eL30-like_sf"/>
</dbReference>
<evidence type="ECO:0000313" key="3">
    <source>
        <dbReference type="EMBL" id="SPC34659.1"/>
    </source>
</evidence>
<feature type="domain" description="Ribosomal protein eL8/eL30/eS12/Gadd45" evidence="2">
    <location>
        <begin position="6"/>
        <end position="89"/>
    </location>
</feature>
<dbReference type="AlphaFoldDB" id="A0A2K5ASR4"/>
<dbReference type="InterPro" id="IPR004038">
    <property type="entry name" value="Ribosomal_eL8/eL30/eS12/Gad45"/>
</dbReference>
<accession>A0A2K5ASR4</accession>
<dbReference type="Proteomes" id="UP000236248">
    <property type="component" value="Chromosome NCAV"/>
</dbReference>
<organism evidence="3 4">
    <name type="scientific">Candidatus Nitrosocaldus cavascurensis</name>
    <dbReference type="NCBI Taxonomy" id="2058097"/>
    <lineage>
        <taxon>Archaea</taxon>
        <taxon>Nitrososphaerota</taxon>
        <taxon>Nitrososphaeria</taxon>
        <taxon>Candidatus Nitrosocaldales</taxon>
        <taxon>Candidatus Nitrosocaldaceae</taxon>
        <taxon>Candidatus Nitrosocaldus</taxon>
    </lineage>
</organism>
<dbReference type="SUPFAM" id="SSF55315">
    <property type="entry name" value="L30e-like"/>
    <property type="match status" value="1"/>
</dbReference>
<keyword evidence="1 3" id="KW-0687">Ribonucleoprotein</keyword>
<keyword evidence="4" id="KW-1185">Reference proteome</keyword>
<dbReference type="GO" id="GO:0005840">
    <property type="term" value="C:ribosome"/>
    <property type="evidence" value="ECO:0007669"/>
    <property type="project" value="UniProtKB-KW"/>
</dbReference>
<dbReference type="KEGG" id="ncv:NCAV_1493"/>
<proteinExistence type="predicted"/>
<protein>
    <submittedName>
        <fullName evidence="3">50S ribosomal protein L30e</fullName>
    </submittedName>
</protein>
<dbReference type="Pfam" id="PF01248">
    <property type="entry name" value="Ribosomal_L7Ae"/>
    <property type="match status" value="1"/>
</dbReference>